<comment type="caution">
    <text evidence="2">The sequence shown here is derived from an EMBL/GenBank/DDBJ whole genome shotgun (WGS) entry which is preliminary data.</text>
</comment>
<evidence type="ECO:0000313" key="2">
    <source>
        <dbReference type="EMBL" id="CCZ25771.1"/>
    </source>
</evidence>
<dbReference type="AlphaFoldDB" id="R5QU42"/>
<evidence type="ECO:0000259" key="1">
    <source>
        <dbReference type="PROSITE" id="PS50930"/>
    </source>
</evidence>
<dbReference type="SMART" id="SM00850">
    <property type="entry name" value="LytTR"/>
    <property type="match status" value="1"/>
</dbReference>
<dbReference type="GO" id="GO:0003677">
    <property type="term" value="F:DNA binding"/>
    <property type="evidence" value="ECO:0007669"/>
    <property type="project" value="InterPro"/>
</dbReference>
<feature type="domain" description="HTH LytTR-type" evidence="1">
    <location>
        <begin position="42"/>
        <end position="145"/>
    </location>
</feature>
<dbReference type="RefSeq" id="WP_022003208.1">
    <property type="nucleotide sequence ID" value="NZ_HF995170.1"/>
</dbReference>
<dbReference type="InterPro" id="IPR007492">
    <property type="entry name" value="LytTR_DNA-bd_dom"/>
</dbReference>
<dbReference type="PANTHER" id="PTHR37299">
    <property type="entry name" value="TRANSCRIPTIONAL REGULATOR-RELATED"/>
    <property type="match status" value="1"/>
</dbReference>
<dbReference type="Pfam" id="PF04397">
    <property type="entry name" value="LytTR"/>
    <property type="match status" value="1"/>
</dbReference>
<proteinExistence type="predicted"/>
<dbReference type="PANTHER" id="PTHR37299:SF1">
    <property type="entry name" value="STAGE 0 SPORULATION PROTEIN A HOMOLOG"/>
    <property type="match status" value="1"/>
</dbReference>
<gene>
    <name evidence="2" type="ORF">BN734_01585</name>
</gene>
<dbReference type="GO" id="GO:0000156">
    <property type="term" value="F:phosphorelay response regulator activity"/>
    <property type="evidence" value="ECO:0007669"/>
    <property type="project" value="InterPro"/>
</dbReference>
<evidence type="ECO:0000313" key="3">
    <source>
        <dbReference type="Proteomes" id="UP000017998"/>
    </source>
</evidence>
<organism evidence="2 3">
    <name type="scientific">[Ruminococcus] torques CAG:61</name>
    <dbReference type="NCBI Taxonomy" id="1263108"/>
    <lineage>
        <taxon>Bacteria</taxon>
        <taxon>Bacillati</taxon>
        <taxon>Bacillota</taxon>
        <taxon>Clostridia</taxon>
        <taxon>Lachnospirales</taxon>
        <taxon>Lachnospiraceae</taxon>
        <taxon>Mediterraneibacter</taxon>
    </lineage>
</organism>
<dbReference type="Proteomes" id="UP000017998">
    <property type="component" value="Unassembled WGS sequence"/>
</dbReference>
<reference evidence="2" key="1">
    <citation type="submission" date="2012-11" db="EMBL/GenBank/DDBJ databases">
        <title>Dependencies among metagenomic species, viruses, plasmids and units of genetic variation.</title>
        <authorList>
            <person name="Nielsen H.B."/>
            <person name="Almeida M."/>
            <person name="Juncker A.S."/>
            <person name="Rasmussen S."/>
            <person name="Li J."/>
            <person name="Sunagawa S."/>
            <person name="Plichta D."/>
            <person name="Gautier L."/>
            <person name="Le Chatelier E."/>
            <person name="Peletier E."/>
            <person name="Bonde I."/>
            <person name="Nielsen T."/>
            <person name="Manichanh C."/>
            <person name="Arumugam M."/>
            <person name="Batto J."/>
            <person name="Santos M.B.Q.D."/>
            <person name="Blom N."/>
            <person name="Borruel N."/>
            <person name="Burgdorf K.S."/>
            <person name="Boumezbeur F."/>
            <person name="Casellas F."/>
            <person name="Dore J."/>
            <person name="Guarner F."/>
            <person name="Hansen T."/>
            <person name="Hildebrand F."/>
            <person name="Kaas R.S."/>
            <person name="Kennedy S."/>
            <person name="Kristiansen K."/>
            <person name="Kultima J.R."/>
            <person name="Leonard P."/>
            <person name="Levenez F."/>
            <person name="Lund O."/>
            <person name="Moumen B."/>
            <person name="Le Paslier D."/>
            <person name="Pons N."/>
            <person name="Pedersen O."/>
            <person name="Prifti E."/>
            <person name="Qin J."/>
            <person name="Raes J."/>
            <person name="Tap J."/>
            <person name="Tims S."/>
            <person name="Ussery D.W."/>
            <person name="Yamada T."/>
            <person name="MetaHit consortium"/>
            <person name="Renault P."/>
            <person name="Sicheritz-Ponten T."/>
            <person name="Bork P."/>
            <person name="Wang J."/>
            <person name="Brunak S."/>
            <person name="Ehrlich S.D."/>
        </authorList>
    </citation>
    <scope>NUCLEOTIDE SEQUENCE [LARGE SCALE GENOMIC DNA]</scope>
</reference>
<dbReference type="PROSITE" id="PS50930">
    <property type="entry name" value="HTH_LYTTR"/>
    <property type="match status" value="1"/>
</dbReference>
<sequence length="145" mass="16863">MKVNVDISSEHKETYAIIYTNKMTEEIQRVMDIFSTRVTPITALRNEEDIIVLQPTDIFMIRVENGDTIIYGENDNYRSRRRLYELKEQLGNSFMQISKSALINLSYMDSVESSFSGTLLLKLKNGCKENVSRTYLPEFKKYLGL</sequence>
<dbReference type="InterPro" id="IPR046947">
    <property type="entry name" value="LytR-like"/>
</dbReference>
<protein>
    <recommendedName>
        <fullName evidence="1">HTH LytTR-type domain-containing protein</fullName>
    </recommendedName>
</protein>
<accession>R5QU42</accession>
<dbReference type="Gene3D" id="2.40.50.1020">
    <property type="entry name" value="LytTr DNA-binding domain"/>
    <property type="match status" value="1"/>
</dbReference>
<name>R5QU42_9FIRM</name>
<dbReference type="EMBL" id="CAZS010000050">
    <property type="protein sequence ID" value="CCZ25771.1"/>
    <property type="molecule type" value="Genomic_DNA"/>
</dbReference>